<protein>
    <submittedName>
        <fullName evidence="2">SHOCT domain-containing protein</fullName>
    </submittedName>
</protein>
<gene>
    <name evidence="2" type="ORF">FDK13_31590</name>
</gene>
<dbReference type="RefSeq" id="WP_137344019.1">
    <property type="nucleotide sequence ID" value="NZ_BSQH01000026.1"/>
</dbReference>
<dbReference type="OrthoDB" id="1778949at2"/>
<name>A0A4U6CSE1_9BACT</name>
<dbReference type="EMBL" id="SZVO01000023">
    <property type="protein sequence ID" value="TKT86595.1"/>
    <property type="molecule type" value="Genomic_DNA"/>
</dbReference>
<feature type="domain" description="SHOCT" evidence="1">
    <location>
        <begin position="230"/>
        <end position="256"/>
    </location>
</feature>
<proteinExistence type="predicted"/>
<dbReference type="Pfam" id="PF09851">
    <property type="entry name" value="SHOCT"/>
    <property type="match status" value="1"/>
</dbReference>
<evidence type="ECO:0000259" key="1">
    <source>
        <dbReference type="Pfam" id="PF09851"/>
    </source>
</evidence>
<comment type="caution">
    <text evidence="2">The sequence shown here is derived from an EMBL/GenBank/DDBJ whole genome shotgun (WGS) entry which is preliminary data.</text>
</comment>
<accession>A0A4U6CSE1</accession>
<evidence type="ECO:0000313" key="3">
    <source>
        <dbReference type="Proteomes" id="UP000304900"/>
    </source>
</evidence>
<keyword evidence="3" id="KW-1185">Reference proteome</keyword>
<dbReference type="AlphaFoldDB" id="A0A4U6CSE1"/>
<organism evidence="2 3">
    <name type="scientific">Dyadobacter frigoris</name>
    <dbReference type="NCBI Taxonomy" id="2576211"/>
    <lineage>
        <taxon>Bacteria</taxon>
        <taxon>Pseudomonadati</taxon>
        <taxon>Bacteroidota</taxon>
        <taxon>Cytophagia</taxon>
        <taxon>Cytophagales</taxon>
        <taxon>Spirosomataceae</taxon>
        <taxon>Dyadobacter</taxon>
    </lineage>
</organism>
<sequence>MKTLTKEGQQKIDDIASRYELGKDSVFAMLKAVINGNATMAQFNIPELGGSGQWMKGGMTMVGDMFNRTLKITVDQLCTELAQLVSTEILFEEPTEQTIESKNGISGKPWPTVFGNPTSSGSQNNFRYAYFGPVHRLVIEQNGNRAIYDTKHHQISGVSQQQGSGQSYLLTSQDGPVDISSLPLISEPGNLTQETPGLAYDVVKSQGWNEKENASKPILAPISEDSIFSTIEKLSGLFEKGHITEEEYKAKKAELLARL</sequence>
<dbReference type="Proteomes" id="UP000304900">
    <property type="component" value="Unassembled WGS sequence"/>
</dbReference>
<reference evidence="2 3" key="1">
    <citation type="submission" date="2019-05" db="EMBL/GenBank/DDBJ databases">
        <title>Dyadobacter AR-3-8 sp. nov., isolated from arctic soil.</title>
        <authorList>
            <person name="Chaudhary D.K."/>
        </authorList>
    </citation>
    <scope>NUCLEOTIDE SEQUENCE [LARGE SCALE GENOMIC DNA]</scope>
    <source>
        <strain evidence="2 3">AR-3-8</strain>
    </source>
</reference>
<dbReference type="InterPro" id="IPR018649">
    <property type="entry name" value="SHOCT"/>
</dbReference>
<evidence type="ECO:0000313" key="2">
    <source>
        <dbReference type="EMBL" id="TKT86595.1"/>
    </source>
</evidence>